<sequence length="68" mass="7793">MKRGLSFSPSFVKGFSRIFDLYGVMCPYVPPSSPRKDRDALRSDWQRVGRSIKKAMETYESSRKEAAS</sequence>
<evidence type="ECO:0000313" key="1">
    <source>
        <dbReference type="EMBL" id="EFV01855.1"/>
    </source>
</evidence>
<comment type="caution">
    <text evidence="1">The sequence shown here is derived from an EMBL/GenBank/DDBJ whole genome shotgun (WGS) entry which is preliminary data.</text>
</comment>
<keyword evidence="2" id="KW-1185">Reference proteome</keyword>
<dbReference type="Proteomes" id="UP000004754">
    <property type="component" value="Unassembled WGS sequence"/>
</dbReference>
<dbReference type="EMBL" id="AEQN01000016">
    <property type="protein sequence ID" value="EFV01855.1"/>
    <property type="molecule type" value="Genomic_DNA"/>
</dbReference>
<dbReference type="STRING" id="887929.HMP0721_1249"/>
<reference evidence="1 2" key="1">
    <citation type="submission" date="2010-12" db="EMBL/GenBank/DDBJ databases">
        <authorList>
            <person name="Muzny D."/>
            <person name="Qin X."/>
            <person name="Deng J."/>
            <person name="Jiang H."/>
            <person name="Liu Y."/>
            <person name="Qu J."/>
            <person name="Song X.-Z."/>
            <person name="Zhang L."/>
            <person name="Thornton R."/>
            <person name="Coyle M."/>
            <person name="Francisco L."/>
            <person name="Jackson L."/>
            <person name="Javaid M."/>
            <person name="Korchina V."/>
            <person name="Kovar C."/>
            <person name="Mata R."/>
            <person name="Mathew T."/>
            <person name="Ngo R."/>
            <person name="Nguyen L."/>
            <person name="Nguyen N."/>
            <person name="Okwuonu G."/>
            <person name="Ongeri F."/>
            <person name="Pham C."/>
            <person name="Simmons D."/>
            <person name="Wilczek-Boney K."/>
            <person name="Hale W."/>
            <person name="Jakkamsetti A."/>
            <person name="Pham P."/>
            <person name="Ruth R."/>
            <person name="San Lucas F."/>
            <person name="Warren J."/>
            <person name="Zhang J."/>
            <person name="Zhao Z."/>
            <person name="Zhou C."/>
            <person name="Zhu D."/>
            <person name="Lee S."/>
            <person name="Bess C."/>
            <person name="Blankenburg K."/>
            <person name="Forbes L."/>
            <person name="Fu Q."/>
            <person name="Gubbala S."/>
            <person name="Hirani K."/>
            <person name="Jayaseelan J.C."/>
            <person name="Lara F."/>
            <person name="Munidasa M."/>
            <person name="Palculict T."/>
            <person name="Patil S."/>
            <person name="Pu L.-L."/>
            <person name="Saada N."/>
            <person name="Tang L."/>
            <person name="Weissenberger G."/>
            <person name="Zhu Y."/>
            <person name="Hemphill L."/>
            <person name="Shang Y."/>
            <person name="Youmans B."/>
            <person name="Ayvaz T."/>
            <person name="Ross M."/>
            <person name="Santibanez J."/>
            <person name="Aqrawi P."/>
            <person name="Gross S."/>
            <person name="Joshi V."/>
            <person name="Fowler G."/>
            <person name="Nazareth L."/>
            <person name="Reid J."/>
            <person name="Worley K."/>
            <person name="Petrosino J."/>
            <person name="Highlander S."/>
            <person name="Gibbs R."/>
        </authorList>
    </citation>
    <scope>NUCLEOTIDE SEQUENCE [LARGE SCALE GENOMIC DNA]</scope>
    <source>
        <strain evidence="1 2">ATCC 23263</strain>
    </source>
</reference>
<dbReference type="RefSeq" id="WP_006598672.1">
    <property type="nucleotide sequence ID" value="NZ_GL622359.1"/>
</dbReference>
<accession>E6MGW5</accession>
<dbReference type="AlphaFoldDB" id="E6MGW5"/>
<name>E6MGW5_9FIRM</name>
<proteinExistence type="predicted"/>
<organism evidence="1 2">
    <name type="scientific">Pseudoramibacter alactolyticus ATCC 23263</name>
    <dbReference type="NCBI Taxonomy" id="887929"/>
    <lineage>
        <taxon>Bacteria</taxon>
        <taxon>Bacillati</taxon>
        <taxon>Bacillota</taxon>
        <taxon>Clostridia</taxon>
        <taxon>Eubacteriales</taxon>
        <taxon>Eubacteriaceae</taxon>
        <taxon>Pseudoramibacter</taxon>
    </lineage>
</organism>
<evidence type="ECO:0000313" key="2">
    <source>
        <dbReference type="Proteomes" id="UP000004754"/>
    </source>
</evidence>
<gene>
    <name evidence="1" type="ORF">HMP0721_1249</name>
</gene>
<protein>
    <submittedName>
        <fullName evidence="1">Uncharacterized protein</fullName>
    </submittedName>
</protein>
<dbReference type="HOGENOM" id="CLU_2809100_0_0_9"/>